<dbReference type="RefSeq" id="WP_157899753.1">
    <property type="nucleotide sequence ID" value="NZ_CP015136.1"/>
</dbReference>
<feature type="signal peptide" evidence="1">
    <location>
        <begin position="1"/>
        <end position="26"/>
    </location>
</feature>
<evidence type="ECO:0000313" key="3">
    <source>
        <dbReference type="Proteomes" id="UP000076079"/>
    </source>
</evidence>
<dbReference type="AlphaFoldDB" id="A0A143PUH5"/>
<proteinExistence type="predicted"/>
<feature type="chain" id="PRO_5007511979" description="DUF4142 domain-containing protein" evidence="1">
    <location>
        <begin position="27"/>
        <end position="216"/>
    </location>
</feature>
<gene>
    <name evidence="2" type="ORF">LuPra_05505</name>
</gene>
<dbReference type="EMBL" id="CP015136">
    <property type="protein sequence ID" value="AMY12232.1"/>
    <property type="molecule type" value="Genomic_DNA"/>
</dbReference>
<dbReference type="KEGG" id="abac:LuPra_05505"/>
<keyword evidence="1" id="KW-0732">Signal</keyword>
<organism evidence="2 3">
    <name type="scientific">Luteitalea pratensis</name>
    <dbReference type="NCBI Taxonomy" id="1855912"/>
    <lineage>
        <taxon>Bacteria</taxon>
        <taxon>Pseudomonadati</taxon>
        <taxon>Acidobacteriota</taxon>
        <taxon>Vicinamibacteria</taxon>
        <taxon>Vicinamibacterales</taxon>
        <taxon>Vicinamibacteraceae</taxon>
        <taxon>Luteitalea</taxon>
    </lineage>
</organism>
<sequence precursor="true">MSRMPSVASALGVVALLITSAGPALAGPPLICHPFDIGTAQSLPFGDTQNGWSAWQATLPSYDRSKLVDDTLALLTPRTPVIVRMETLRRASAYSVDDKAIATRLLSALEARTTKMPKTPAEGLASFDYGYLVETYRQLGQRGVAVKATIDGVDGYALVKAALAQMPNDAGIQFAAALITESPATRAQHAEHLQKAKEMAKSDALVARNVATHFAN</sequence>
<evidence type="ECO:0000256" key="1">
    <source>
        <dbReference type="SAM" id="SignalP"/>
    </source>
</evidence>
<dbReference type="Proteomes" id="UP000076079">
    <property type="component" value="Chromosome"/>
</dbReference>
<dbReference type="PATRIC" id="fig|1813736.3.peg.5790"/>
<protein>
    <recommendedName>
        <fullName evidence="4">DUF4142 domain-containing protein</fullName>
    </recommendedName>
</protein>
<accession>A0A143PUH5</accession>
<keyword evidence="3" id="KW-1185">Reference proteome</keyword>
<reference evidence="3" key="2">
    <citation type="submission" date="2016-04" db="EMBL/GenBank/DDBJ databases">
        <title>First Complete Genome Sequence of a Subdivision 6 Acidobacterium.</title>
        <authorList>
            <person name="Huang S."/>
            <person name="Vieira S."/>
            <person name="Bunk B."/>
            <person name="Riedel T."/>
            <person name="Sproeer C."/>
            <person name="Overmann J."/>
        </authorList>
    </citation>
    <scope>NUCLEOTIDE SEQUENCE [LARGE SCALE GENOMIC DNA]</scope>
    <source>
        <strain evidence="3">DSM 100886 HEG_-6_39</strain>
    </source>
</reference>
<name>A0A143PUH5_LUTPR</name>
<evidence type="ECO:0008006" key="4">
    <source>
        <dbReference type="Google" id="ProtNLM"/>
    </source>
</evidence>
<dbReference type="OrthoDB" id="5973422at2"/>
<evidence type="ECO:0000313" key="2">
    <source>
        <dbReference type="EMBL" id="AMY12232.1"/>
    </source>
</evidence>
<reference evidence="2 3" key="1">
    <citation type="journal article" date="2016" name="Genome Announc.">
        <title>First Complete Genome Sequence of a Subdivision 6 Acidobacterium Strain.</title>
        <authorList>
            <person name="Huang S."/>
            <person name="Vieira S."/>
            <person name="Bunk B."/>
            <person name="Riedel T."/>
            <person name="Sproer C."/>
            <person name="Overmann J."/>
        </authorList>
    </citation>
    <scope>NUCLEOTIDE SEQUENCE [LARGE SCALE GENOMIC DNA]</scope>
    <source>
        <strain evidence="3">DSM 100886 HEG_-6_39</strain>
    </source>
</reference>